<dbReference type="GO" id="GO:0043190">
    <property type="term" value="C:ATP-binding cassette (ABC) transporter complex"/>
    <property type="evidence" value="ECO:0007669"/>
    <property type="project" value="TreeGrafter"/>
</dbReference>
<dbReference type="OrthoDB" id="501320at2"/>
<dbReference type="PANTHER" id="PTHR43553">
    <property type="entry name" value="HEAVY METAL TRANSPORTER"/>
    <property type="match status" value="1"/>
</dbReference>
<evidence type="ECO:0000256" key="3">
    <source>
        <dbReference type="ARBA" id="ARBA00022448"/>
    </source>
</evidence>
<dbReference type="RefSeq" id="WP_089937768.1">
    <property type="nucleotide sequence ID" value="NZ_CAKOEX010000001.1"/>
</dbReference>
<evidence type="ECO:0000256" key="5">
    <source>
        <dbReference type="ARBA" id="ARBA00022741"/>
    </source>
</evidence>
<dbReference type="Gene3D" id="3.40.50.300">
    <property type="entry name" value="P-loop containing nucleotide triphosphate hydrolases"/>
    <property type="match status" value="2"/>
</dbReference>
<feature type="domain" description="ABC transporter" evidence="9">
    <location>
        <begin position="246"/>
        <end position="465"/>
    </location>
</feature>
<protein>
    <submittedName>
        <fullName evidence="10">Energy-coupling factor transport system ATP-binding protein</fullName>
    </submittedName>
</protein>
<feature type="domain" description="ABC transporter" evidence="9">
    <location>
        <begin position="3"/>
        <end position="246"/>
    </location>
</feature>
<dbReference type="SMART" id="SM00382">
    <property type="entry name" value="AAA"/>
    <property type="match status" value="2"/>
</dbReference>
<evidence type="ECO:0000256" key="7">
    <source>
        <dbReference type="ARBA" id="ARBA00022967"/>
    </source>
</evidence>
<comment type="subcellular location">
    <subcellularLocation>
        <location evidence="1">Cell membrane</location>
        <topology evidence="1">Peripheral membrane protein</topology>
    </subcellularLocation>
</comment>
<dbReference type="GO" id="GO:0042626">
    <property type="term" value="F:ATPase-coupled transmembrane transporter activity"/>
    <property type="evidence" value="ECO:0007669"/>
    <property type="project" value="TreeGrafter"/>
</dbReference>
<dbReference type="EMBL" id="QEKT01000001">
    <property type="protein sequence ID" value="PVY86406.1"/>
    <property type="molecule type" value="Genomic_DNA"/>
</dbReference>
<gene>
    <name evidence="10" type="ORF">C7384_101322</name>
</gene>
<evidence type="ECO:0000313" key="11">
    <source>
        <dbReference type="Proteomes" id="UP000245433"/>
    </source>
</evidence>
<dbReference type="InterPro" id="IPR027417">
    <property type="entry name" value="P-loop_NTPase"/>
</dbReference>
<keyword evidence="3" id="KW-0813">Transport</keyword>
<dbReference type="InterPro" id="IPR015856">
    <property type="entry name" value="ABC_transpr_CbiO/EcfA_su"/>
</dbReference>
<keyword evidence="8" id="KW-0472">Membrane</keyword>
<evidence type="ECO:0000256" key="2">
    <source>
        <dbReference type="ARBA" id="ARBA00005417"/>
    </source>
</evidence>
<keyword evidence="7" id="KW-1278">Translocase</keyword>
<dbReference type="InterPro" id="IPR050095">
    <property type="entry name" value="ECF_ABC_transporter_ATP-bd"/>
</dbReference>
<dbReference type="InterPro" id="IPR017871">
    <property type="entry name" value="ABC_transporter-like_CS"/>
</dbReference>
<dbReference type="InterPro" id="IPR003593">
    <property type="entry name" value="AAA+_ATPase"/>
</dbReference>
<evidence type="ECO:0000313" key="10">
    <source>
        <dbReference type="EMBL" id="PVY86406.1"/>
    </source>
</evidence>
<organism evidence="10 11">
    <name type="scientific">Convivina intestini</name>
    <dbReference type="NCBI Taxonomy" id="1505726"/>
    <lineage>
        <taxon>Bacteria</taxon>
        <taxon>Bacillati</taxon>
        <taxon>Bacillota</taxon>
        <taxon>Bacilli</taxon>
        <taxon>Lactobacillales</taxon>
        <taxon>Lactobacillaceae</taxon>
        <taxon>Convivina</taxon>
    </lineage>
</organism>
<dbReference type="GO" id="GO:0005524">
    <property type="term" value="F:ATP binding"/>
    <property type="evidence" value="ECO:0007669"/>
    <property type="project" value="UniProtKB-KW"/>
</dbReference>
<name>A0A2U1DFE1_9LACO</name>
<dbReference type="PANTHER" id="PTHR43553:SF27">
    <property type="entry name" value="ENERGY-COUPLING FACTOR TRANSPORTER ATP-BINDING PROTEIN ECFA2"/>
    <property type="match status" value="1"/>
</dbReference>
<evidence type="ECO:0000256" key="1">
    <source>
        <dbReference type="ARBA" id="ARBA00004202"/>
    </source>
</evidence>
<comment type="caution">
    <text evidence="10">The sequence shown here is derived from an EMBL/GenBank/DDBJ whole genome shotgun (WGS) entry which is preliminary data.</text>
</comment>
<dbReference type="Pfam" id="PF00005">
    <property type="entry name" value="ABC_tran"/>
    <property type="match status" value="2"/>
</dbReference>
<keyword evidence="4" id="KW-1003">Cell membrane</keyword>
<dbReference type="Proteomes" id="UP000245433">
    <property type="component" value="Unassembled WGS sequence"/>
</dbReference>
<dbReference type="GO" id="GO:0016887">
    <property type="term" value="F:ATP hydrolysis activity"/>
    <property type="evidence" value="ECO:0007669"/>
    <property type="project" value="InterPro"/>
</dbReference>
<evidence type="ECO:0000256" key="4">
    <source>
        <dbReference type="ARBA" id="ARBA00022475"/>
    </source>
</evidence>
<comment type="similarity">
    <text evidence="2">Belongs to the ABC transporter superfamily.</text>
</comment>
<accession>A0A2U1DFE1</accession>
<dbReference type="AlphaFoldDB" id="A0A2U1DFE1"/>
<evidence type="ECO:0000259" key="9">
    <source>
        <dbReference type="PROSITE" id="PS50893"/>
    </source>
</evidence>
<dbReference type="PROSITE" id="PS50893">
    <property type="entry name" value="ABC_TRANSPORTER_2"/>
    <property type="match status" value="2"/>
</dbReference>
<keyword evidence="5" id="KW-0547">Nucleotide-binding</keyword>
<evidence type="ECO:0000256" key="8">
    <source>
        <dbReference type="ARBA" id="ARBA00023136"/>
    </source>
</evidence>
<keyword evidence="6 10" id="KW-0067">ATP-binding</keyword>
<dbReference type="SUPFAM" id="SSF52540">
    <property type="entry name" value="P-loop containing nucleoside triphosphate hydrolases"/>
    <property type="match status" value="2"/>
</dbReference>
<dbReference type="InterPro" id="IPR003439">
    <property type="entry name" value="ABC_transporter-like_ATP-bd"/>
</dbReference>
<dbReference type="PROSITE" id="PS00211">
    <property type="entry name" value="ABC_TRANSPORTER_1"/>
    <property type="match status" value="2"/>
</dbReference>
<evidence type="ECO:0000256" key="6">
    <source>
        <dbReference type="ARBA" id="ARBA00022840"/>
    </source>
</evidence>
<proteinExistence type="inferred from homology"/>
<sequence>MALVTQQLTLAYDQTVIIDNLDFSLSVGEFTLLMGPSGSGKSTLLKAMAGLYPQFGGQVNGQITLDQVSVSQLPANQRAEKVALLFQHPDEQFAMPTVSEELIFALENLALPAEEIDRRITWALDKVGMADFYHRSFITLSGGELQKIALVETLALGAKYLLLDEPFAAVDTKARAELQLLLKELVQEGYAILVSDHDAQGYLPLITNLYQLKDRQLVWQEPKQWENFAWQSQSYHLAKPQVSAELFTFNAFNLSSGGQGLLENYQGQIAANAVSLITGPNGVGKSTLLKALAKLQPYQGELFYQQQLVSKIARKKYFKQVALVFQNAREQFLTITVQEEIKQVLAHSNQKNYWTQERVDQVLTTLQLDNHRGQSVYVLSGGQQKKLQVLLMLIMSPNVLLLDEPLAGLDVKSAQILVSLIDTVQKDCHLSLVIISHQIQPLVPILDYHLVFTPGQLNDSQEVRS</sequence>
<reference evidence="10 11" key="1">
    <citation type="submission" date="2018-04" db="EMBL/GenBank/DDBJ databases">
        <title>Genomic Encyclopedia of Type Strains, Phase IV (KMG-IV): sequencing the most valuable type-strain genomes for metagenomic binning, comparative biology and taxonomic classification.</title>
        <authorList>
            <person name="Goeker M."/>
        </authorList>
    </citation>
    <scope>NUCLEOTIDE SEQUENCE [LARGE SCALE GENOMIC DNA]</scope>
    <source>
        <strain evidence="10 11">DSM 28795</strain>
    </source>
</reference>
<dbReference type="CDD" id="cd03225">
    <property type="entry name" value="ABC_cobalt_CbiO_domain1"/>
    <property type="match status" value="2"/>
</dbReference>
<keyword evidence="11" id="KW-1185">Reference proteome</keyword>